<protein>
    <submittedName>
        <fullName evidence="2">Uncharacterized protein</fullName>
    </submittedName>
</protein>
<dbReference type="EMBL" id="KV449842">
    <property type="protein sequence ID" value="OAX30862.1"/>
    <property type="molecule type" value="Genomic_DNA"/>
</dbReference>
<sequence length="154" mass="16194">MVEPTSSLSTISSLDADSKPLDPVEKFIPAPPTLSPPPLIIPAPACKVKETLPTILAKSKTPPPIRQRNRQTKKKQEVLASFGLPLTQNSRITSATTSSAKNADDLVIVTSTAPTTSAATVGSTPPGTSLAIAPLFMEREFSGYAPLMRISTPS</sequence>
<feature type="compositionally biased region" description="Basic and acidic residues" evidence="1">
    <location>
        <begin position="16"/>
        <end position="25"/>
    </location>
</feature>
<feature type="region of interest" description="Disordered" evidence="1">
    <location>
        <begin position="1"/>
        <end position="39"/>
    </location>
</feature>
<dbReference type="InParanoid" id="A0A1B7ME34"/>
<evidence type="ECO:0000256" key="1">
    <source>
        <dbReference type="SAM" id="MobiDB-lite"/>
    </source>
</evidence>
<proteinExistence type="predicted"/>
<feature type="compositionally biased region" description="Pro residues" evidence="1">
    <location>
        <begin position="29"/>
        <end position="39"/>
    </location>
</feature>
<feature type="region of interest" description="Disordered" evidence="1">
    <location>
        <begin position="54"/>
        <end position="76"/>
    </location>
</feature>
<gene>
    <name evidence="2" type="ORF">K503DRAFT_806641</name>
</gene>
<name>A0A1B7ME34_9AGAM</name>
<feature type="compositionally biased region" description="Polar residues" evidence="1">
    <location>
        <begin position="1"/>
        <end position="15"/>
    </location>
</feature>
<accession>A0A1B7ME34</accession>
<dbReference type="Proteomes" id="UP000092154">
    <property type="component" value="Unassembled WGS sequence"/>
</dbReference>
<evidence type="ECO:0000313" key="3">
    <source>
        <dbReference type="Proteomes" id="UP000092154"/>
    </source>
</evidence>
<reference evidence="2 3" key="1">
    <citation type="submission" date="2016-06" db="EMBL/GenBank/DDBJ databases">
        <title>Comparative genomics of the ectomycorrhizal sister species Rhizopogon vinicolor and Rhizopogon vesiculosus (Basidiomycota: Boletales) reveals a divergence of the mating type B locus.</title>
        <authorList>
            <consortium name="DOE Joint Genome Institute"/>
            <person name="Mujic A.B."/>
            <person name="Kuo A."/>
            <person name="Tritt A."/>
            <person name="Lipzen A."/>
            <person name="Chen C."/>
            <person name="Johnson J."/>
            <person name="Sharma A."/>
            <person name="Barry K."/>
            <person name="Grigoriev I.V."/>
            <person name="Spatafora J.W."/>
        </authorList>
    </citation>
    <scope>NUCLEOTIDE SEQUENCE [LARGE SCALE GENOMIC DNA]</scope>
    <source>
        <strain evidence="2 3">AM-OR11-026</strain>
    </source>
</reference>
<keyword evidence="3" id="KW-1185">Reference proteome</keyword>
<evidence type="ECO:0000313" key="2">
    <source>
        <dbReference type="EMBL" id="OAX30862.1"/>
    </source>
</evidence>
<dbReference type="AlphaFoldDB" id="A0A1B7ME34"/>
<organism evidence="2 3">
    <name type="scientific">Rhizopogon vinicolor AM-OR11-026</name>
    <dbReference type="NCBI Taxonomy" id="1314800"/>
    <lineage>
        <taxon>Eukaryota</taxon>
        <taxon>Fungi</taxon>
        <taxon>Dikarya</taxon>
        <taxon>Basidiomycota</taxon>
        <taxon>Agaricomycotina</taxon>
        <taxon>Agaricomycetes</taxon>
        <taxon>Agaricomycetidae</taxon>
        <taxon>Boletales</taxon>
        <taxon>Suillineae</taxon>
        <taxon>Rhizopogonaceae</taxon>
        <taxon>Rhizopogon</taxon>
    </lineage>
</organism>